<gene>
    <name evidence="1" type="ORF">Glove_132g114</name>
</gene>
<reference evidence="1 2" key="1">
    <citation type="submission" date="2018-08" db="EMBL/GenBank/DDBJ databases">
        <title>Genome and evolution of the arbuscular mycorrhizal fungus Diversispora epigaea (formerly Glomus versiforme) and its bacterial endosymbionts.</title>
        <authorList>
            <person name="Sun X."/>
            <person name="Fei Z."/>
            <person name="Harrison M."/>
        </authorList>
    </citation>
    <scope>NUCLEOTIDE SEQUENCE [LARGE SCALE GENOMIC DNA]</scope>
    <source>
        <strain evidence="1 2">IT104</strain>
    </source>
</reference>
<name>A0A397IXE1_9GLOM</name>
<evidence type="ECO:0000313" key="1">
    <source>
        <dbReference type="EMBL" id="RHZ80705.1"/>
    </source>
</evidence>
<protein>
    <submittedName>
        <fullName evidence="1">Uncharacterized protein</fullName>
    </submittedName>
</protein>
<keyword evidence="2" id="KW-1185">Reference proteome</keyword>
<dbReference type="InterPro" id="IPR011990">
    <property type="entry name" value="TPR-like_helical_dom_sf"/>
</dbReference>
<dbReference type="SUPFAM" id="SSF81901">
    <property type="entry name" value="HCP-like"/>
    <property type="match status" value="1"/>
</dbReference>
<dbReference type="InterPro" id="IPR006597">
    <property type="entry name" value="Sel1-like"/>
</dbReference>
<comment type="caution">
    <text evidence="1">The sequence shown here is derived from an EMBL/GenBank/DDBJ whole genome shotgun (WGS) entry which is preliminary data.</text>
</comment>
<proteinExistence type="predicted"/>
<evidence type="ECO:0000313" key="2">
    <source>
        <dbReference type="Proteomes" id="UP000266861"/>
    </source>
</evidence>
<dbReference type="OrthoDB" id="2384430at2759"/>
<dbReference type="Proteomes" id="UP000266861">
    <property type="component" value="Unassembled WGS sequence"/>
</dbReference>
<accession>A0A397IXE1</accession>
<dbReference type="Gene3D" id="1.25.40.10">
    <property type="entry name" value="Tetratricopeptide repeat domain"/>
    <property type="match status" value="1"/>
</dbReference>
<dbReference type="Pfam" id="PF08238">
    <property type="entry name" value="Sel1"/>
    <property type="match status" value="3"/>
</dbReference>
<dbReference type="EMBL" id="PQFF01000123">
    <property type="protein sequence ID" value="RHZ80705.1"/>
    <property type="molecule type" value="Genomic_DNA"/>
</dbReference>
<sequence>MSMFYIKKISITKESTAEDPIQDSLECVPYPHKILKQRMNPVNGIGTTKDEEKAFQFSLNQLKEEIDYCCQHGIETTKDEVKAFQWYLKSAKGENNIGKNNLANCYHDGRKVII</sequence>
<organism evidence="1 2">
    <name type="scientific">Diversispora epigaea</name>
    <dbReference type="NCBI Taxonomy" id="1348612"/>
    <lineage>
        <taxon>Eukaryota</taxon>
        <taxon>Fungi</taxon>
        <taxon>Fungi incertae sedis</taxon>
        <taxon>Mucoromycota</taxon>
        <taxon>Glomeromycotina</taxon>
        <taxon>Glomeromycetes</taxon>
        <taxon>Diversisporales</taxon>
        <taxon>Diversisporaceae</taxon>
        <taxon>Diversispora</taxon>
    </lineage>
</organism>
<dbReference type="AlphaFoldDB" id="A0A397IXE1"/>